<gene>
    <name evidence="9" type="ORF">BT0_E18</name>
</gene>
<evidence type="ECO:0000256" key="3">
    <source>
        <dbReference type="ARBA" id="ARBA00022729"/>
    </source>
</evidence>
<comment type="function">
    <text evidence="1 8">The Vlp and Vsp proteins are antigenically distinct proteins, only one vlp or vsp gene is transcriptionally active at any one time. Switching between these genes is a mechanism of host immune response evasion.</text>
</comment>
<keyword evidence="7 8" id="KW-0449">Lipoprotein</keyword>
<reference evidence="9 10" key="1">
    <citation type="submission" date="2017-01" db="EMBL/GenBank/DDBJ databases">
        <title>Reassembled and rearranged: the organization and evolution of antigen-encoding plasmids in two relapsing fever Borrelia species.</title>
        <authorList>
            <person name="Barbour A.G."/>
            <person name="Dai Q."/>
            <person name="Miller S.C."/>
            <person name="Porcella S.F."/>
            <person name="Schwan T.G."/>
            <person name="Lopez J.E."/>
        </authorList>
    </citation>
    <scope>NUCLEOTIDE SEQUENCE [LARGE SCALE GENOMIC DNA]</scope>
    <source>
        <strain evidence="9 10">91E135</strain>
        <plasmid evidence="9 10">lpE43</plasmid>
    </source>
</reference>
<evidence type="ECO:0000256" key="5">
    <source>
        <dbReference type="ARBA" id="ARBA00023139"/>
    </source>
</evidence>
<dbReference type="EMBL" id="CP019365">
    <property type="protein sequence ID" value="ASJ27674.1"/>
    <property type="molecule type" value="Genomic_DNA"/>
</dbReference>
<name>A0ABF7QZT0_BORT9</name>
<organism evidence="9 10">
    <name type="scientific">Borrelia turicatae (strain 91E135)</name>
    <dbReference type="NCBI Taxonomy" id="314724"/>
    <lineage>
        <taxon>Bacteria</taxon>
        <taxon>Pseudomonadati</taxon>
        <taxon>Spirochaetota</taxon>
        <taxon>Spirochaetia</taxon>
        <taxon>Spirochaetales</taxon>
        <taxon>Borreliaceae</taxon>
        <taxon>Borrelia</taxon>
    </lineage>
</organism>
<evidence type="ECO:0000256" key="1">
    <source>
        <dbReference type="ARBA" id="ARBA00003932"/>
    </source>
</evidence>
<keyword evidence="9" id="KW-0614">Plasmid</keyword>
<evidence type="ECO:0000256" key="7">
    <source>
        <dbReference type="ARBA" id="ARBA00023288"/>
    </source>
</evidence>
<comment type="subcellular location">
    <subcellularLocation>
        <location evidence="2 8">Cell outer membrane</location>
        <topology evidence="2 8">Lipid-anchor</topology>
    </subcellularLocation>
</comment>
<geneLocation type="plasmid" evidence="9 10">
    <name>lpE43</name>
</geneLocation>
<dbReference type="Pfam" id="PF00921">
    <property type="entry name" value="Lipoprotein_2"/>
    <property type="match status" value="1"/>
</dbReference>
<dbReference type="GO" id="GO:0009279">
    <property type="term" value="C:cell outer membrane"/>
    <property type="evidence" value="ECO:0007669"/>
    <property type="project" value="UniProtKB-SubCell"/>
</dbReference>
<evidence type="ECO:0000256" key="4">
    <source>
        <dbReference type="ARBA" id="ARBA00023136"/>
    </source>
</evidence>
<evidence type="ECO:0000313" key="9">
    <source>
        <dbReference type="EMBL" id="ASJ27674.1"/>
    </source>
</evidence>
<protein>
    <recommendedName>
        <fullName evidence="8">Variable large protein</fullName>
    </recommendedName>
</protein>
<evidence type="ECO:0000256" key="2">
    <source>
        <dbReference type="ARBA" id="ARBA00004459"/>
    </source>
</evidence>
<proteinExistence type="predicted"/>
<evidence type="ECO:0000256" key="6">
    <source>
        <dbReference type="ARBA" id="ARBA00023237"/>
    </source>
</evidence>
<keyword evidence="5 8" id="KW-0564">Palmitate</keyword>
<dbReference type="SUPFAM" id="SSF74748">
    <property type="entry name" value="Variable surface antigen VlsE"/>
    <property type="match status" value="2"/>
</dbReference>
<accession>A0ABF7QZT0</accession>
<evidence type="ECO:0000313" key="10">
    <source>
        <dbReference type="Proteomes" id="UP000001205"/>
    </source>
</evidence>
<evidence type="ECO:0000256" key="8">
    <source>
        <dbReference type="RuleBase" id="RU363105"/>
    </source>
</evidence>
<dbReference type="Proteomes" id="UP000001205">
    <property type="component" value="Plasmid lpE43"/>
</dbReference>
<sequence length="113" mass="11683">MITGAFGIKSETKKSDIDKYFTSIETTMNTVKAKLNDVVAKNGKFAANAEKDANAVNGVAANAIGKTLSTLIIAIRNTVDSGLKTISDALATVTQEDKSVDSTTPTDAATGGQ</sequence>
<keyword evidence="6 8" id="KW-0998">Cell outer membrane</keyword>
<dbReference type="AlphaFoldDB" id="A0ABF7QZT0"/>
<keyword evidence="10" id="KW-1185">Reference proteome</keyword>
<dbReference type="KEGG" id="btu:BT0_E18"/>
<dbReference type="InterPro" id="IPR000680">
    <property type="entry name" value="Borrelia_lipo"/>
</dbReference>
<keyword evidence="3" id="KW-0732">Signal</keyword>
<keyword evidence="4 8" id="KW-0472">Membrane</keyword>